<evidence type="ECO:0000256" key="2">
    <source>
        <dbReference type="ARBA" id="ARBA00022679"/>
    </source>
</evidence>
<dbReference type="AlphaFoldDB" id="A0A4Z1BW81"/>
<dbReference type="PANTHER" id="PTHR12526">
    <property type="entry name" value="GLYCOSYLTRANSFERASE"/>
    <property type="match status" value="1"/>
</dbReference>
<dbReference type="RefSeq" id="WP_135817493.1">
    <property type="nucleotide sequence ID" value="NZ_SRPG01000079.1"/>
</dbReference>
<keyword evidence="4" id="KW-1185">Reference proteome</keyword>
<dbReference type="EMBL" id="SRPG01000079">
    <property type="protein sequence ID" value="TGN61570.1"/>
    <property type="molecule type" value="Genomic_DNA"/>
</dbReference>
<accession>A0A4Z1BW81</accession>
<dbReference type="GO" id="GO:0016757">
    <property type="term" value="F:glycosyltransferase activity"/>
    <property type="evidence" value="ECO:0007669"/>
    <property type="project" value="UniProtKB-KW"/>
</dbReference>
<dbReference type="Gene3D" id="3.40.50.2000">
    <property type="entry name" value="Glycogen Phosphorylase B"/>
    <property type="match status" value="2"/>
</dbReference>
<dbReference type="PANTHER" id="PTHR12526:SF510">
    <property type="entry name" value="D-INOSITOL 3-PHOSPHATE GLYCOSYLTRANSFERASE"/>
    <property type="match status" value="1"/>
</dbReference>
<dbReference type="Pfam" id="PF13692">
    <property type="entry name" value="Glyco_trans_1_4"/>
    <property type="match status" value="1"/>
</dbReference>
<sequence>MTWDLALNDTLLLYAPVPLHQDAEGGFFVESQALNGLQLWTRNFARVIVMMPLDPGPPPPGWVPVLPDDPRLDRVVFEALPMAFRPDQFLRHLPATQRRIRALIAEAQWLSFAIGGLFGDWGAVACLTAHRMGRPFAAWTDRVESQVVRQEIGTGHWRANLRARLTHRPMAMLERAIVRRAALGLFHGRETFEAYAPYARGPAEIVHDVHISAEDHIDPDRLAAKAAEALTGPLRLVYAGRADPMKGPFDWIEVLERLAQKGVDFRARWLGDGTDRPAMLARLEASGLASRVEMPGFLVDRAAVLEELRDAHLFLFCHLTPESPRCLIEALASGCPLAGYASAYSTDLIAGHGGGALVPRGDTAALADQIAQLDANRTQLAQLILSAAADGAPFTDTAVFQQRSQVIRDHLGAR</sequence>
<evidence type="ECO:0000313" key="4">
    <source>
        <dbReference type="Proteomes" id="UP000297972"/>
    </source>
</evidence>
<dbReference type="SUPFAM" id="SSF53756">
    <property type="entry name" value="UDP-Glycosyltransferase/glycogen phosphorylase"/>
    <property type="match status" value="1"/>
</dbReference>
<reference evidence="3 4" key="1">
    <citation type="submission" date="2019-03" db="EMBL/GenBank/DDBJ databases">
        <authorList>
            <person name="Li J."/>
        </authorList>
    </citation>
    <scope>NUCLEOTIDE SEQUENCE [LARGE SCALE GENOMIC DNA]</scope>
    <source>
        <strain evidence="3 4">3058</strain>
    </source>
</reference>
<keyword evidence="2 3" id="KW-0808">Transferase</keyword>
<dbReference type="Proteomes" id="UP000297972">
    <property type="component" value="Unassembled WGS sequence"/>
</dbReference>
<protein>
    <submittedName>
        <fullName evidence="3">Glycosyltransferase</fullName>
    </submittedName>
</protein>
<dbReference type="OrthoDB" id="503550at2"/>
<keyword evidence="1" id="KW-0328">Glycosyltransferase</keyword>
<comment type="caution">
    <text evidence="3">The sequence shown here is derived from an EMBL/GenBank/DDBJ whole genome shotgun (WGS) entry which is preliminary data.</text>
</comment>
<evidence type="ECO:0000313" key="3">
    <source>
        <dbReference type="EMBL" id="TGN61570.1"/>
    </source>
</evidence>
<name>A0A4Z1BW81_9RHOB</name>
<gene>
    <name evidence="3" type="ORF">E4L95_09945</name>
</gene>
<evidence type="ECO:0000256" key="1">
    <source>
        <dbReference type="ARBA" id="ARBA00022676"/>
    </source>
</evidence>
<organism evidence="3 4">
    <name type="scientific">Paracoccus liaowanqingii</name>
    <dbReference type="NCBI Taxonomy" id="2560053"/>
    <lineage>
        <taxon>Bacteria</taxon>
        <taxon>Pseudomonadati</taxon>
        <taxon>Pseudomonadota</taxon>
        <taxon>Alphaproteobacteria</taxon>
        <taxon>Rhodobacterales</taxon>
        <taxon>Paracoccaceae</taxon>
        <taxon>Paracoccus</taxon>
    </lineage>
</organism>
<proteinExistence type="predicted"/>